<keyword evidence="1" id="KW-0812">Transmembrane</keyword>
<organism evidence="2 3">
    <name type="scientific">Fulvimarina manganoxydans</name>
    <dbReference type="NCBI Taxonomy" id="937218"/>
    <lineage>
        <taxon>Bacteria</taxon>
        <taxon>Pseudomonadati</taxon>
        <taxon>Pseudomonadota</taxon>
        <taxon>Alphaproteobacteria</taxon>
        <taxon>Hyphomicrobiales</taxon>
        <taxon>Aurantimonadaceae</taxon>
        <taxon>Fulvimarina</taxon>
    </lineage>
</organism>
<dbReference type="EMBL" id="FWXR01000027">
    <property type="protein sequence ID" value="SMD09929.1"/>
    <property type="molecule type" value="Genomic_DNA"/>
</dbReference>
<name>A0A1W2EJL0_9HYPH</name>
<evidence type="ECO:0000313" key="2">
    <source>
        <dbReference type="EMBL" id="SMD09929.1"/>
    </source>
</evidence>
<keyword evidence="1" id="KW-1133">Transmembrane helix</keyword>
<evidence type="ECO:0000256" key="1">
    <source>
        <dbReference type="SAM" id="Phobius"/>
    </source>
</evidence>
<reference evidence="2 3" key="1">
    <citation type="submission" date="2017-04" db="EMBL/GenBank/DDBJ databases">
        <authorList>
            <person name="Afonso C.L."/>
            <person name="Miller P.J."/>
            <person name="Scott M.A."/>
            <person name="Spackman E."/>
            <person name="Goraichik I."/>
            <person name="Dimitrov K.M."/>
            <person name="Suarez D.L."/>
            <person name="Swayne D.E."/>
        </authorList>
    </citation>
    <scope>NUCLEOTIDE SEQUENCE [LARGE SCALE GENOMIC DNA]</scope>
    <source>
        <strain evidence="2 3">CGMCC 1.10972</strain>
    </source>
</reference>
<sequence>MEQVLDALLPLLATILTGIAIPALVAWLRANNVVKDEAQARLLQSALANAAETALARVGGRSGDPSLSMAAREAALDYVKQSVPGTVRKLGLEDRDIVDLIMPHLSRAATGKTPPRPDGSAQ</sequence>
<keyword evidence="1" id="KW-0472">Membrane</keyword>
<dbReference type="AlphaFoldDB" id="A0A1W2EJL0"/>
<dbReference type="Proteomes" id="UP000192656">
    <property type="component" value="Unassembled WGS sequence"/>
</dbReference>
<dbReference type="RefSeq" id="WP_084412366.1">
    <property type="nucleotide sequence ID" value="NZ_FWXR01000027.1"/>
</dbReference>
<accession>A0A1W2EJL0</accession>
<gene>
    <name evidence="2" type="ORF">SAMN06297251_1278</name>
</gene>
<feature type="transmembrane region" description="Helical" evidence="1">
    <location>
        <begin position="7"/>
        <end position="28"/>
    </location>
</feature>
<evidence type="ECO:0008006" key="4">
    <source>
        <dbReference type="Google" id="ProtNLM"/>
    </source>
</evidence>
<dbReference type="STRING" id="937218.SAMN06297251_1278"/>
<keyword evidence="3" id="KW-1185">Reference proteome</keyword>
<proteinExistence type="predicted"/>
<evidence type="ECO:0000313" key="3">
    <source>
        <dbReference type="Proteomes" id="UP000192656"/>
    </source>
</evidence>
<protein>
    <recommendedName>
        <fullName evidence="4">Bacteriophage holin of superfamily 6 (Holin_LLH)</fullName>
    </recommendedName>
</protein>